<protein>
    <submittedName>
        <fullName evidence="2">Uncharacterized protein</fullName>
    </submittedName>
</protein>
<gene>
    <name evidence="2" type="ORF">Sviol_50400</name>
</gene>
<evidence type="ECO:0000313" key="3">
    <source>
        <dbReference type="Proteomes" id="UP001050808"/>
    </source>
</evidence>
<reference evidence="2" key="1">
    <citation type="submission" date="2024-05" db="EMBL/GenBank/DDBJ databases">
        <title>Whole genome shotgun sequence of Streptomyces violascens NBRC 12920.</title>
        <authorList>
            <person name="Komaki H."/>
            <person name="Tamura T."/>
        </authorList>
    </citation>
    <scope>NUCLEOTIDE SEQUENCE</scope>
    <source>
        <strain evidence="2">NBRC 12920</strain>
    </source>
</reference>
<dbReference type="Proteomes" id="UP001050808">
    <property type="component" value="Unassembled WGS sequence"/>
</dbReference>
<proteinExistence type="predicted"/>
<organism evidence="2 3">
    <name type="scientific">Streptomyces violascens</name>
    <dbReference type="NCBI Taxonomy" id="67381"/>
    <lineage>
        <taxon>Bacteria</taxon>
        <taxon>Bacillati</taxon>
        <taxon>Actinomycetota</taxon>
        <taxon>Actinomycetes</taxon>
        <taxon>Kitasatosporales</taxon>
        <taxon>Streptomycetaceae</taxon>
        <taxon>Streptomyces</taxon>
    </lineage>
</organism>
<sequence>MGMYPPKREVVLPRDSVRERGSAQGATDGSAKRVAGGRRPTAAATVGGTDRVLPGTLGIRRKRGETAHE</sequence>
<keyword evidence="3" id="KW-1185">Reference proteome</keyword>
<feature type="compositionally biased region" description="Basic and acidic residues" evidence="1">
    <location>
        <begin position="1"/>
        <end position="21"/>
    </location>
</feature>
<feature type="region of interest" description="Disordered" evidence="1">
    <location>
        <begin position="1"/>
        <end position="69"/>
    </location>
</feature>
<comment type="caution">
    <text evidence="2">The sequence shown here is derived from an EMBL/GenBank/DDBJ whole genome shotgun (WGS) entry which is preliminary data.</text>
</comment>
<evidence type="ECO:0000256" key="1">
    <source>
        <dbReference type="SAM" id="MobiDB-lite"/>
    </source>
</evidence>
<accession>A0ABQ3QTM4</accession>
<dbReference type="EMBL" id="BNDY01000017">
    <property type="protein sequence ID" value="GHI40632.1"/>
    <property type="molecule type" value="Genomic_DNA"/>
</dbReference>
<evidence type="ECO:0000313" key="2">
    <source>
        <dbReference type="EMBL" id="GHI40632.1"/>
    </source>
</evidence>
<name>A0ABQ3QTM4_9ACTN</name>